<evidence type="ECO:0000256" key="7">
    <source>
        <dbReference type="ARBA" id="ARBA00038532"/>
    </source>
</evidence>
<keyword evidence="5" id="KW-0009">Actin-binding</keyword>
<keyword evidence="3" id="KW-0963">Cytoplasm</keyword>
<dbReference type="PANTHER" id="PTHR13759">
    <property type="entry name" value="TWINFILIN"/>
    <property type="match status" value="1"/>
</dbReference>
<dbReference type="GO" id="GO:0005884">
    <property type="term" value="C:actin filament"/>
    <property type="evidence" value="ECO:0007669"/>
    <property type="project" value="TreeGrafter"/>
</dbReference>
<evidence type="ECO:0000256" key="2">
    <source>
        <dbReference type="ARBA" id="ARBA00009557"/>
    </source>
</evidence>
<keyword evidence="11" id="KW-1185">Reference proteome</keyword>
<dbReference type="GO" id="GO:0051015">
    <property type="term" value="F:actin filament binding"/>
    <property type="evidence" value="ECO:0007669"/>
    <property type="project" value="TreeGrafter"/>
</dbReference>
<dbReference type="FunFam" id="3.40.20.10:FF:000007">
    <property type="entry name" value="Twinfilin-1 isoform 1"/>
    <property type="match status" value="1"/>
</dbReference>
<comment type="similarity">
    <text evidence="2">Belongs to the actin-binding proteins ADF family. Twinfilin subfamily.</text>
</comment>
<keyword evidence="4" id="KW-0677">Repeat</keyword>
<evidence type="ECO:0000256" key="3">
    <source>
        <dbReference type="ARBA" id="ARBA00022490"/>
    </source>
</evidence>
<feature type="domain" description="ADF-H" evidence="9">
    <location>
        <begin position="218"/>
        <end position="352"/>
    </location>
</feature>
<evidence type="ECO:0000259" key="9">
    <source>
        <dbReference type="PROSITE" id="PS51263"/>
    </source>
</evidence>
<evidence type="ECO:0000313" key="11">
    <source>
        <dbReference type="Proteomes" id="UP000612746"/>
    </source>
</evidence>
<dbReference type="GO" id="GO:0030042">
    <property type="term" value="P:actin filament depolymerization"/>
    <property type="evidence" value="ECO:0007669"/>
    <property type="project" value="TreeGrafter"/>
</dbReference>
<dbReference type="GO" id="GO:0003785">
    <property type="term" value="F:actin monomer binding"/>
    <property type="evidence" value="ECO:0007669"/>
    <property type="project" value="TreeGrafter"/>
</dbReference>
<evidence type="ECO:0000256" key="5">
    <source>
        <dbReference type="ARBA" id="ARBA00023203"/>
    </source>
</evidence>
<proteinExistence type="inferred from homology"/>
<name>A0A8H7PQ40_9FUNG</name>
<dbReference type="AlphaFoldDB" id="A0A8H7PQ40"/>
<dbReference type="CDD" id="cd11284">
    <property type="entry name" value="ADF_Twf-C_like"/>
    <property type="match status" value="1"/>
</dbReference>
<dbReference type="OrthoDB" id="10006997at2759"/>
<comment type="caution">
    <text evidence="10">The sequence shown here is derived from an EMBL/GenBank/DDBJ whole genome shotgun (WGS) entry which is preliminary data.</text>
</comment>
<dbReference type="CDD" id="cd11285">
    <property type="entry name" value="ADF_Twf-N_like"/>
    <property type="match status" value="1"/>
</dbReference>
<evidence type="ECO:0000256" key="1">
    <source>
        <dbReference type="ARBA" id="ARBA00004245"/>
    </source>
</evidence>
<gene>
    <name evidence="10" type="ORF">INT44_008010</name>
</gene>
<dbReference type="Gene3D" id="3.40.20.10">
    <property type="entry name" value="Severin"/>
    <property type="match status" value="2"/>
</dbReference>
<dbReference type="SUPFAM" id="SSF55753">
    <property type="entry name" value="Actin depolymerizing proteins"/>
    <property type="match status" value="2"/>
</dbReference>
<dbReference type="PROSITE" id="PS51263">
    <property type="entry name" value="ADF_H"/>
    <property type="match status" value="2"/>
</dbReference>
<dbReference type="Proteomes" id="UP000612746">
    <property type="component" value="Unassembled WGS sequence"/>
</dbReference>
<accession>A0A8H7PQ40</accession>
<evidence type="ECO:0000256" key="6">
    <source>
        <dbReference type="ARBA" id="ARBA00023212"/>
    </source>
</evidence>
<feature type="compositionally biased region" description="Polar residues" evidence="8">
    <location>
        <begin position="352"/>
        <end position="362"/>
    </location>
</feature>
<keyword evidence="6" id="KW-0206">Cytoskeleton</keyword>
<evidence type="ECO:0000256" key="4">
    <source>
        <dbReference type="ARBA" id="ARBA00022737"/>
    </source>
</evidence>
<dbReference type="InterPro" id="IPR028458">
    <property type="entry name" value="Twinfilin"/>
</dbReference>
<dbReference type="Pfam" id="PF00241">
    <property type="entry name" value="Cofilin_ADF"/>
    <property type="match status" value="2"/>
</dbReference>
<dbReference type="InterPro" id="IPR029006">
    <property type="entry name" value="ADF-H/Gelsolin-like_dom_sf"/>
</dbReference>
<feature type="domain" description="ADF-H" evidence="9">
    <location>
        <begin position="42"/>
        <end position="177"/>
    </location>
</feature>
<organism evidence="10 11">
    <name type="scientific">Umbelopsis vinacea</name>
    <dbReference type="NCBI Taxonomy" id="44442"/>
    <lineage>
        <taxon>Eukaryota</taxon>
        <taxon>Fungi</taxon>
        <taxon>Fungi incertae sedis</taxon>
        <taxon>Mucoromycota</taxon>
        <taxon>Mucoromycotina</taxon>
        <taxon>Umbelopsidomycetes</taxon>
        <taxon>Umbelopsidales</taxon>
        <taxon>Umbelopsidaceae</taxon>
        <taxon>Umbelopsis</taxon>
    </lineage>
</organism>
<dbReference type="InterPro" id="IPR002108">
    <property type="entry name" value="ADF-H"/>
</dbReference>
<comment type="subcellular location">
    <subcellularLocation>
        <location evidence="1">Cytoplasm</location>
        <location evidence="1">Cytoskeleton</location>
    </subcellularLocation>
</comment>
<feature type="region of interest" description="Disordered" evidence="8">
    <location>
        <begin position="348"/>
        <end position="392"/>
    </location>
</feature>
<evidence type="ECO:0000256" key="8">
    <source>
        <dbReference type="SAM" id="MobiDB-lite"/>
    </source>
</evidence>
<evidence type="ECO:0000313" key="10">
    <source>
        <dbReference type="EMBL" id="KAG2177499.1"/>
    </source>
</evidence>
<dbReference type="PANTHER" id="PTHR13759:SF1">
    <property type="entry name" value="TWINFILIN"/>
    <property type="match status" value="1"/>
</dbReference>
<dbReference type="GO" id="GO:0051016">
    <property type="term" value="P:barbed-end actin filament capping"/>
    <property type="evidence" value="ECO:0007669"/>
    <property type="project" value="TreeGrafter"/>
</dbReference>
<reference evidence="10" key="1">
    <citation type="submission" date="2020-12" db="EMBL/GenBank/DDBJ databases">
        <title>Metabolic potential, ecology and presence of endohyphal bacteria is reflected in genomic diversity of Mucoromycotina.</title>
        <authorList>
            <person name="Muszewska A."/>
            <person name="Okrasinska A."/>
            <person name="Steczkiewicz K."/>
            <person name="Drgas O."/>
            <person name="Orlowska M."/>
            <person name="Perlinska-Lenart U."/>
            <person name="Aleksandrzak-Piekarczyk T."/>
            <person name="Szatraj K."/>
            <person name="Zielenkiewicz U."/>
            <person name="Pilsyk S."/>
            <person name="Malc E."/>
            <person name="Mieczkowski P."/>
            <person name="Kruszewska J.S."/>
            <person name="Biernat P."/>
            <person name="Pawlowska J."/>
        </authorList>
    </citation>
    <scope>NUCLEOTIDE SEQUENCE</scope>
    <source>
        <strain evidence="10">WA0000051536</strain>
    </source>
</reference>
<protein>
    <recommendedName>
        <fullName evidence="9">ADF-H domain-containing protein</fullName>
    </recommendedName>
</protein>
<dbReference type="SMART" id="SM00102">
    <property type="entry name" value="ADF"/>
    <property type="match status" value="2"/>
</dbReference>
<sequence>MSNQSGIQGKWRLEQNQGPLVFLELAAAFAKAVASGDTRILRVSIVNESLVENGQSPASGSFEEGMMHLFWQPTPPIYRLNPHSVLCFIDFPELQNYLDESQPSFILVRLDTKSSTGEYNWLFIAYVPDNSKVRDKMLYASSRASLTKDLGDYRFVDNMWGTEASEFTLEGYKKHKSHQTAEAPLTARERELAEIKAQESKASSNHMGTTVRKTYAAGVAVPLSQEAQAALEDLGKSGRSHNYVSLRLEKENETIQLDNASTVAASDLAKTIPSDSPRFTFYAFEHGNTDASLVFIYTCPPASKLREKMLYSCSRGGAIATAEAEANVKVVKKLETSDPSDLTEEYLKEEVASSSNASTPTGSVVGERIQMLGQTPGGFKRPAAPGRRRPAA</sequence>
<comment type="subunit">
    <text evidence="7">Interacts with G-actin; ADP-actin form.</text>
</comment>
<dbReference type="GO" id="GO:0005737">
    <property type="term" value="C:cytoplasm"/>
    <property type="evidence" value="ECO:0007669"/>
    <property type="project" value="TreeGrafter"/>
</dbReference>
<dbReference type="EMBL" id="JAEPRA010000012">
    <property type="protein sequence ID" value="KAG2177499.1"/>
    <property type="molecule type" value="Genomic_DNA"/>
</dbReference>